<dbReference type="SUPFAM" id="SSF46785">
    <property type="entry name" value="Winged helix' DNA-binding domain"/>
    <property type="match status" value="1"/>
</dbReference>
<evidence type="ECO:0000313" key="5">
    <source>
        <dbReference type="EMBL" id="OVE84157.1"/>
    </source>
</evidence>
<proteinExistence type="predicted"/>
<dbReference type="InterPro" id="IPR036390">
    <property type="entry name" value="WH_DNA-bd_sf"/>
</dbReference>
<comment type="caution">
    <text evidence="5">The sequence shown here is derived from an EMBL/GenBank/DDBJ whole genome shotgun (WGS) entry which is preliminary data.</text>
</comment>
<evidence type="ECO:0000313" key="6">
    <source>
        <dbReference type="Proteomes" id="UP000196084"/>
    </source>
</evidence>
<dbReference type="OrthoDB" id="57033at2157"/>
<dbReference type="SMART" id="SM00344">
    <property type="entry name" value="HTH_ASNC"/>
    <property type="match status" value="1"/>
</dbReference>
<dbReference type="Pfam" id="PF13412">
    <property type="entry name" value="HTH_24"/>
    <property type="match status" value="1"/>
</dbReference>
<dbReference type="InterPro" id="IPR036388">
    <property type="entry name" value="WH-like_DNA-bd_sf"/>
</dbReference>
<dbReference type="PANTHER" id="PTHR30154:SF34">
    <property type="entry name" value="TRANSCRIPTIONAL REGULATOR AZLB"/>
    <property type="match status" value="1"/>
</dbReference>
<evidence type="ECO:0000256" key="3">
    <source>
        <dbReference type="ARBA" id="ARBA00023163"/>
    </source>
</evidence>
<evidence type="ECO:0000256" key="2">
    <source>
        <dbReference type="ARBA" id="ARBA00023125"/>
    </source>
</evidence>
<dbReference type="PROSITE" id="PS50956">
    <property type="entry name" value="HTH_ASNC_2"/>
    <property type="match status" value="1"/>
</dbReference>
<organism evidence="5 6">
    <name type="scientific">Natronolimnobius baerhuensis</name>
    <dbReference type="NCBI Taxonomy" id="253108"/>
    <lineage>
        <taxon>Archaea</taxon>
        <taxon>Methanobacteriati</taxon>
        <taxon>Methanobacteriota</taxon>
        <taxon>Stenosarchaea group</taxon>
        <taxon>Halobacteria</taxon>
        <taxon>Halobacteriales</taxon>
        <taxon>Natrialbaceae</taxon>
        <taxon>Natronolimnobius</taxon>
    </lineage>
</organism>
<dbReference type="InterPro" id="IPR019888">
    <property type="entry name" value="Tscrpt_reg_AsnC-like"/>
</dbReference>
<keyword evidence="3" id="KW-0804">Transcription</keyword>
<accession>A0A202E7C6</accession>
<evidence type="ECO:0000256" key="1">
    <source>
        <dbReference type="ARBA" id="ARBA00023015"/>
    </source>
</evidence>
<reference evidence="5 6" key="1">
    <citation type="submission" date="2017-02" db="EMBL/GenBank/DDBJ databases">
        <title>Natronthermophilus aegyptiacus gen. nov.,sp. nov., an aerobic, extremely halophilic alkalithermophilic archaeon isolated from the athalassohaline Wadi An Natrun, Egypt.</title>
        <authorList>
            <person name="Zhao B."/>
        </authorList>
    </citation>
    <scope>NUCLEOTIDE SEQUENCE [LARGE SCALE GENOMIC DNA]</scope>
    <source>
        <strain evidence="5 6">CGMCC 1.3597</strain>
    </source>
</reference>
<dbReference type="EMBL" id="MWPH01000002">
    <property type="protein sequence ID" value="OVE84157.1"/>
    <property type="molecule type" value="Genomic_DNA"/>
</dbReference>
<dbReference type="GO" id="GO:0043200">
    <property type="term" value="P:response to amino acid"/>
    <property type="evidence" value="ECO:0007669"/>
    <property type="project" value="TreeGrafter"/>
</dbReference>
<dbReference type="GO" id="GO:0005829">
    <property type="term" value="C:cytosol"/>
    <property type="evidence" value="ECO:0007669"/>
    <property type="project" value="TreeGrafter"/>
</dbReference>
<feature type="domain" description="HTH asnC-type" evidence="4">
    <location>
        <begin position="5"/>
        <end position="67"/>
    </location>
</feature>
<keyword evidence="6" id="KW-1185">Reference proteome</keyword>
<dbReference type="AlphaFoldDB" id="A0A202E7C6"/>
<gene>
    <name evidence="5" type="ORF">B2G88_06960</name>
</gene>
<dbReference type="PANTHER" id="PTHR30154">
    <property type="entry name" value="LEUCINE-RESPONSIVE REGULATORY PROTEIN"/>
    <property type="match status" value="1"/>
</dbReference>
<dbReference type="PRINTS" id="PR00033">
    <property type="entry name" value="HTHASNC"/>
</dbReference>
<keyword evidence="1" id="KW-0805">Transcription regulation</keyword>
<dbReference type="InterPro" id="IPR011991">
    <property type="entry name" value="ArsR-like_HTH"/>
</dbReference>
<dbReference type="GO" id="GO:0043565">
    <property type="term" value="F:sequence-specific DNA binding"/>
    <property type="evidence" value="ECO:0007669"/>
    <property type="project" value="InterPro"/>
</dbReference>
<dbReference type="Proteomes" id="UP000196084">
    <property type="component" value="Unassembled WGS sequence"/>
</dbReference>
<keyword evidence="2" id="KW-0238">DNA-binding</keyword>
<dbReference type="Gene3D" id="1.10.10.10">
    <property type="entry name" value="Winged helix-like DNA-binding domain superfamily/Winged helix DNA-binding domain"/>
    <property type="match status" value="1"/>
</dbReference>
<sequence>MTVDLDRTDKAILHVLQDDARNVTTEAIGERVGLAASTVANRLSALEEQGVIEGYTPVIDYETAGYEQHMLLVGTILEDDPEELLERVSTVTNVISVTQLLADEDNIHIELITKTQERAEDVVSELNELGIEISKTGVVTHETEQQFNHLGEEFTDE</sequence>
<dbReference type="InterPro" id="IPR000485">
    <property type="entry name" value="AsnC-type_HTH_dom"/>
</dbReference>
<name>A0A202E7C6_9EURY</name>
<evidence type="ECO:0000259" key="4">
    <source>
        <dbReference type="PROSITE" id="PS50956"/>
    </source>
</evidence>
<dbReference type="CDD" id="cd00090">
    <property type="entry name" value="HTH_ARSR"/>
    <property type="match status" value="1"/>
</dbReference>
<dbReference type="RefSeq" id="WP_054862914.1">
    <property type="nucleotide sequence ID" value="NZ_MWPH01000002.1"/>
</dbReference>
<protein>
    <submittedName>
        <fullName evidence="5">Transcriptional regulator</fullName>
    </submittedName>
</protein>